<evidence type="ECO:0000256" key="1">
    <source>
        <dbReference type="SAM" id="MobiDB-lite"/>
    </source>
</evidence>
<dbReference type="AlphaFoldDB" id="A0AAE1EPS3"/>
<feature type="region of interest" description="Disordered" evidence="1">
    <location>
        <begin position="1"/>
        <end position="38"/>
    </location>
</feature>
<gene>
    <name evidence="2" type="ORF">Pcinc_034582</name>
</gene>
<name>A0AAE1EPS3_PETCI</name>
<evidence type="ECO:0000313" key="2">
    <source>
        <dbReference type="EMBL" id="KAK3859290.1"/>
    </source>
</evidence>
<accession>A0AAE1EPS3</accession>
<dbReference type="EMBL" id="JAWQEG010005059">
    <property type="protein sequence ID" value="KAK3859290.1"/>
    <property type="molecule type" value="Genomic_DNA"/>
</dbReference>
<proteinExistence type="predicted"/>
<feature type="compositionally biased region" description="Polar residues" evidence="1">
    <location>
        <begin position="1"/>
        <end position="14"/>
    </location>
</feature>
<reference evidence="2" key="1">
    <citation type="submission" date="2023-10" db="EMBL/GenBank/DDBJ databases">
        <title>Genome assemblies of two species of porcelain crab, Petrolisthes cinctipes and Petrolisthes manimaculis (Anomura: Porcellanidae).</title>
        <authorList>
            <person name="Angst P."/>
        </authorList>
    </citation>
    <scope>NUCLEOTIDE SEQUENCE</scope>
    <source>
        <strain evidence="2">PB745_01</strain>
        <tissue evidence="2">Gill</tissue>
    </source>
</reference>
<comment type="caution">
    <text evidence="2">The sequence shown here is derived from an EMBL/GenBank/DDBJ whole genome shotgun (WGS) entry which is preliminary data.</text>
</comment>
<keyword evidence="3" id="KW-1185">Reference proteome</keyword>
<evidence type="ECO:0000313" key="3">
    <source>
        <dbReference type="Proteomes" id="UP001286313"/>
    </source>
</evidence>
<organism evidence="2 3">
    <name type="scientific">Petrolisthes cinctipes</name>
    <name type="common">Flat porcelain crab</name>
    <dbReference type="NCBI Taxonomy" id="88211"/>
    <lineage>
        <taxon>Eukaryota</taxon>
        <taxon>Metazoa</taxon>
        <taxon>Ecdysozoa</taxon>
        <taxon>Arthropoda</taxon>
        <taxon>Crustacea</taxon>
        <taxon>Multicrustacea</taxon>
        <taxon>Malacostraca</taxon>
        <taxon>Eumalacostraca</taxon>
        <taxon>Eucarida</taxon>
        <taxon>Decapoda</taxon>
        <taxon>Pleocyemata</taxon>
        <taxon>Anomura</taxon>
        <taxon>Galatheoidea</taxon>
        <taxon>Porcellanidae</taxon>
        <taxon>Petrolisthes</taxon>
    </lineage>
</organism>
<dbReference type="Proteomes" id="UP001286313">
    <property type="component" value="Unassembled WGS sequence"/>
</dbReference>
<sequence>MPTKTKATTPQVLQFPTLHNHHNKEPTGSNPPQPMKEKLTIPPQQALSYQPNSLLPCPSPTISIPDKNHARSSLVVRGAWFIWVEGGSVRGGFISSPRAGRGGAGVLGEGVVGWSSGSVSDNAASMVLLHLLPSLSHKHSSTFFTSTHLNTPPPPVSLFHTQTLLYFFTF</sequence>
<protein>
    <submittedName>
        <fullName evidence="2">Uncharacterized protein</fullName>
    </submittedName>
</protein>